<comment type="caution">
    <text evidence="1">The sequence shown here is derived from an EMBL/GenBank/DDBJ whole genome shotgun (WGS) entry which is preliminary data.</text>
</comment>
<dbReference type="EMBL" id="JAHMHS010000181">
    <property type="protein sequence ID" value="KAK1709463.1"/>
    <property type="molecule type" value="Genomic_DNA"/>
</dbReference>
<protein>
    <submittedName>
        <fullName evidence="1">Uncharacterized protein</fullName>
    </submittedName>
</protein>
<evidence type="ECO:0000313" key="2">
    <source>
        <dbReference type="Proteomes" id="UP001244207"/>
    </source>
</evidence>
<sequence>MPGPIIPVSVITALSDPSKMCQCPATSPPSAATTCPKCQLPKAAVARASALA</sequence>
<dbReference type="AlphaFoldDB" id="A0AAD8X919"/>
<gene>
    <name evidence="1" type="ORF">BDZ83DRAFT_641321</name>
</gene>
<name>A0AAD8X919_GLOAC</name>
<accession>A0AAD8X919</accession>
<dbReference type="RefSeq" id="XP_060358597.1">
    <property type="nucleotide sequence ID" value="XM_060509549.1"/>
</dbReference>
<dbReference type="Proteomes" id="UP001244207">
    <property type="component" value="Unassembled WGS sequence"/>
</dbReference>
<proteinExistence type="predicted"/>
<evidence type="ECO:0000313" key="1">
    <source>
        <dbReference type="EMBL" id="KAK1709463.1"/>
    </source>
</evidence>
<dbReference type="GeneID" id="85393448"/>
<reference evidence="1" key="1">
    <citation type="submission" date="2021-12" db="EMBL/GenBank/DDBJ databases">
        <title>Comparative genomics, transcriptomics and evolutionary studies reveal genomic signatures of adaptation to plant cell wall in hemibiotrophic fungi.</title>
        <authorList>
            <consortium name="DOE Joint Genome Institute"/>
            <person name="Baroncelli R."/>
            <person name="Diaz J.F."/>
            <person name="Benocci T."/>
            <person name="Peng M."/>
            <person name="Battaglia E."/>
            <person name="Haridas S."/>
            <person name="Andreopoulos W."/>
            <person name="Labutti K."/>
            <person name="Pangilinan J."/>
            <person name="Floch G.L."/>
            <person name="Makela M.R."/>
            <person name="Henrissat B."/>
            <person name="Grigoriev I.V."/>
            <person name="Crouch J.A."/>
            <person name="De Vries R.P."/>
            <person name="Sukno S.A."/>
            <person name="Thon M.R."/>
        </authorList>
    </citation>
    <scope>NUCLEOTIDE SEQUENCE</scope>
    <source>
        <strain evidence="1">CBS 112980</strain>
    </source>
</reference>
<keyword evidence="2" id="KW-1185">Reference proteome</keyword>
<organism evidence="1 2">
    <name type="scientific">Glomerella acutata</name>
    <name type="common">Colletotrichum acutatum</name>
    <dbReference type="NCBI Taxonomy" id="27357"/>
    <lineage>
        <taxon>Eukaryota</taxon>
        <taxon>Fungi</taxon>
        <taxon>Dikarya</taxon>
        <taxon>Ascomycota</taxon>
        <taxon>Pezizomycotina</taxon>
        <taxon>Sordariomycetes</taxon>
        <taxon>Hypocreomycetidae</taxon>
        <taxon>Glomerellales</taxon>
        <taxon>Glomerellaceae</taxon>
        <taxon>Colletotrichum</taxon>
        <taxon>Colletotrichum acutatum species complex</taxon>
    </lineage>
</organism>